<accession>A0ABT9U8T3</accession>
<gene>
    <name evidence="1" type="ORF">J2T15_004065</name>
</gene>
<organism evidence="1 2">
    <name type="scientific">Paenibacillus harenae</name>
    <dbReference type="NCBI Taxonomy" id="306543"/>
    <lineage>
        <taxon>Bacteria</taxon>
        <taxon>Bacillati</taxon>
        <taxon>Bacillota</taxon>
        <taxon>Bacilli</taxon>
        <taxon>Bacillales</taxon>
        <taxon>Paenibacillaceae</taxon>
        <taxon>Paenibacillus</taxon>
    </lineage>
</organism>
<sequence>MKNYMIICFCLIIVIAATSILVLTNHSNDKSIEYKTDIEPLVSRFPNIGEINDSYWAADTYGGDFGPTSYWMKGYIKSSHFVGEFHMDLRNGVLYFDVQK</sequence>
<comment type="caution">
    <text evidence="1">The sequence shown here is derived from an EMBL/GenBank/DDBJ whole genome shotgun (WGS) entry which is preliminary data.</text>
</comment>
<dbReference type="EMBL" id="JAUSSU010000008">
    <property type="protein sequence ID" value="MDQ0114609.1"/>
    <property type="molecule type" value="Genomic_DNA"/>
</dbReference>
<dbReference type="Proteomes" id="UP001229346">
    <property type="component" value="Unassembled WGS sequence"/>
</dbReference>
<keyword evidence="2" id="KW-1185">Reference proteome</keyword>
<proteinExistence type="predicted"/>
<evidence type="ECO:0000313" key="1">
    <source>
        <dbReference type="EMBL" id="MDQ0114609.1"/>
    </source>
</evidence>
<dbReference type="RefSeq" id="WP_307206002.1">
    <property type="nucleotide sequence ID" value="NZ_JAUSSU010000008.1"/>
</dbReference>
<protein>
    <submittedName>
        <fullName evidence="1">Uncharacterized protein</fullName>
    </submittedName>
</protein>
<reference evidence="1 2" key="1">
    <citation type="submission" date="2023-07" db="EMBL/GenBank/DDBJ databases">
        <title>Sorghum-associated microbial communities from plants grown in Nebraska, USA.</title>
        <authorList>
            <person name="Schachtman D."/>
        </authorList>
    </citation>
    <scope>NUCLEOTIDE SEQUENCE [LARGE SCALE GENOMIC DNA]</scope>
    <source>
        <strain evidence="1 2">CC482</strain>
    </source>
</reference>
<name>A0ABT9U8T3_PAEHA</name>
<evidence type="ECO:0000313" key="2">
    <source>
        <dbReference type="Proteomes" id="UP001229346"/>
    </source>
</evidence>